<evidence type="ECO:0000313" key="15">
    <source>
        <dbReference type="Proteomes" id="UP000217935"/>
    </source>
</evidence>
<evidence type="ECO:0000256" key="2">
    <source>
        <dbReference type="ARBA" id="ARBA00022448"/>
    </source>
</evidence>
<dbReference type="InterPro" id="IPR002327">
    <property type="entry name" value="Cyt_c_1A/1B"/>
</dbReference>
<keyword evidence="8 12" id="KW-1133">Transmembrane helix</keyword>
<feature type="domain" description="Cytochrome c" evidence="13">
    <location>
        <begin position="73"/>
        <end position="171"/>
    </location>
</feature>
<dbReference type="KEGG" id="ceh:CEW89_10700"/>
<accession>A0A291GC58</accession>
<dbReference type="PROSITE" id="PS51007">
    <property type="entry name" value="CYTC"/>
    <property type="match status" value="1"/>
</dbReference>
<proteinExistence type="predicted"/>
<sequence>MFKTMTLVKIVGGLCGTAALFVIAYLASDSIYAMKATSHDGEVVQAYVVSTGEDDGAAEEVVEVSFDELLASADPAKGEKVFAKCKACHKVDGSNSTGPHLDGVFGRAVGTVGDFSYSDAMGAHGGEWTAEALNVYLTSPKDAIPGNKMSFAGLKKDTDRANIIAYLQSISG</sequence>
<reference evidence="14 15" key="1">
    <citation type="submission" date="2017-06" db="EMBL/GenBank/DDBJ databases">
        <title>Celeribacter sp. TSPH2 complete genome sequence.</title>
        <authorList>
            <person name="Woo J.-H."/>
            <person name="Kim H.-S."/>
        </authorList>
    </citation>
    <scope>NUCLEOTIDE SEQUENCE [LARGE SCALE GENOMIC DNA]</scope>
    <source>
        <strain evidence="14 15">TSPH2</strain>
    </source>
</reference>
<evidence type="ECO:0000256" key="3">
    <source>
        <dbReference type="ARBA" id="ARBA00022475"/>
    </source>
</evidence>
<dbReference type="FunFam" id="1.10.760.10:FF:000026">
    <property type="entry name" value="Cytochrome C, membrane-bound"/>
    <property type="match status" value="1"/>
</dbReference>
<keyword evidence="2" id="KW-0813">Transport</keyword>
<dbReference type="EMBL" id="CP022196">
    <property type="protein sequence ID" value="ATG47989.1"/>
    <property type="molecule type" value="Genomic_DNA"/>
</dbReference>
<dbReference type="GO" id="GO:0009055">
    <property type="term" value="F:electron transfer activity"/>
    <property type="evidence" value="ECO:0007669"/>
    <property type="project" value="InterPro"/>
</dbReference>
<keyword evidence="4 11" id="KW-0349">Heme</keyword>
<dbReference type="GO" id="GO:0005886">
    <property type="term" value="C:plasma membrane"/>
    <property type="evidence" value="ECO:0007669"/>
    <property type="project" value="UniProtKB-SubCell"/>
</dbReference>
<organism evidence="14 15">
    <name type="scientific">Celeribacter ethanolicus</name>
    <dbReference type="NCBI Taxonomy" id="1758178"/>
    <lineage>
        <taxon>Bacteria</taxon>
        <taxon>Pseudomonadati</taxon>
        <taxon>Pseudomonadota</taxon>
        <taxon>Alphaproteobacteria</taxon>
        <taxon>Rhodobacterales</taxon>
        <taxon>Roseobacteraceae</taxon>
        <taxon>Celeribacter</taxon>
    </lineage>
</organism>
<evidence type="ECO:0000256" key="12">
    <source>
        <dbReference type="SAM" id="Phobius"/>
    </source>
</evidence>
<evidence type="ECO:0000256" key="5">
    <source>
        <dbReference type="ARBA" id="ARBA00022692"/>
    </source>
</evidence>
<gene>
    <name evidence="14" type="ORF">CEW89_10700</name>
</gene>
<name>A0A291GC58_9RHOB</name>
<keyword evidence="7" id="KW-0249">Electron transport</keyword>
<protein>
    <submittedName>
        <fullName evidence="14">Cytochrome c family protein</fullName>
    </submittedName>
</protein>
<dbReference type="GO" id="GO:0046872">
    <property type="term" value="F:metal ion binding"/>
    <property type="evidence" value="ECO:0007669"/>
    <property type="project" value="UniProtKB-KW"/>
</dbReference>
<keyword evidence="10 12" id="KW-0472">Membrane</keyword>
<keyword evidence="3" id="KW-1003">Cell membrane</keyword>
<evidence type="ECO:0000256" key="10">
    <source>
        <dbReference type="ARBA" id="ARBA00023136"/>
    </source>
</evidence>
<dbReference type="RefSeq" id="WP_066702669.1">
    <property type="nucleotide sequence ID" value="NZ_CP022196.1"/>
</dbReference>
<dbReference type="OrthoDB" id="9805828at2"/>
<dbReference type="InterPro" id="IPR009056">
    <property type="entry name" value="Cyt_c-like_dom"/>
</dbReference>
<dbReference type="STRING" id="1758178.GCA_001550095_03826"/>
<dbReference type="AlphaFoldDB" id="A0A291GC58"/>
<keyword evidence="9 11" id="KW-0408">Iron</keyword>
<dbReference type="Pfam" id="PF00034">
    <property type="entry name" value="Cytochrom_C"/>
    <property type="match status" value="1"/>
</dbReference>
<keyword evidence="15" id="KW-1185">Reference proteome</keyword>
<evidence type="ECO:0000259" key="13">
    <source>
        <dbReference type="PROSITE" id="PS51007"/>
    </source>
</evidence>
<feature type="transmembrane region" description="Helical" evidence="12">
    <location>
        <begin position="6"/>
        <end position="27"/>
    </location>
</feature>
<evidence type="ECO:0000256" key="4">
    <source>
        <dbReference type="ARBA" id="ARBA00022617"/>
    </source>
</evidence>
<dbReference type="SUPFAM" id="SSF46626">
    <property type="entry name" value="Cytochrome c"/>
    <property type="match status" value="1"/>
</dbReference>
<evidence type="ECO:0000256" key="1">
    <source>
        <dbReference type="ARBA" id="ARBA00004162"/>
    </source>
</evidence>
<dbReference type="InterPro" id="IPR036909">
    <property type="entry name" value="Cyt_c-like_dom_sf"/>
</dbReference>
<evidence type="ECO:0000256" key="11">
    <source>
        <dbReference type="PROSITE-ProRule" id="PRU00433"/>
    </source>
</evidence>
<evidence type="ECO:0000256" key="9">
    <source>
        <dbReference type="ARBA" id="ARBA00023004"/>
    </source>
</evidence>
<dbReference type="Proteomes" id="UP000217935">
    <property type="component" value="Chromosome"/>
</dbReference>
<keyword evidence="5 12" id="KW-0812">Transmembrane</keyword>
<comment type="subcellular location">
    <subcellularLocation>
        <location evidence="1">Cell membrane</location>
        <topology evidence="1">Single-pass membrane protein</topology>
    </subcellularLocation>
</comment>
<evidence type="ECO:0000313" key="14">
    <source>
        <dbReference type="EMBL" id="ATG47989.1"/>
    </source>
</evidence>
<dbReference type="PANTHER" id="PTHR11961">
    <property type="entry name" value="CYTOCHROME C"/>
    <property type="match status" value="1"/>
</dbReference>
<dbReference type="GO" id="GO:0020037">
    <property type="term" value="F:heme binding"/>
    <property type="evidence" value="ECO:0007669"/>
    <property type="project" value="InterPro"/>
</dbReference>
<evidence type="ECO:0000256" key="6">
    <source>
        <dbReference type="ARBA" id="ARBA00022723"/>
    </source>
</evidence>
<evidence type="ECO:0000256" key="8">
    <source>
        <dbReference type="ARBA" id="ARBA00022989"/>
    </source>
</evidence>
<keyword evidence="6 11" id="KW-0479">Metal-binding</keyword>
<dbReference type="PRINTS" id="PR00604">
    <property type="entry name" value="CYTCHRMECIAB"/>
</dbReference>
<dbReference type="Gene3D" id="1.10.760.10">
    <property type="entry name" value="Cytochrome c-like domain"/>
    <property type="match status" value="1"/>
</dbReference>
<evidence type="ECO:0000256" key="7">
    <source>
        <dbReference type="ARBA" id="ARBA00022982"/>
    </source>
</evidence>